<accession>A0A4Y6PXQ5</accession>
<accession>A0A5B8YCR9</accession>
<gene>
    <name evidence="2" type="ORF">FIV42_20835</name>
</gene>
<evidence type="ECO:0000256" key="1">
    <source>
        <dbReference type="SAM" id="MobiDB-lite"/>
    </source>
</evidence>
<dbReference type="Proteomes" id="UP000315995">
    <property type="component" value="Chromosome"/>
</dbReference>
<protein>
    <submittedName>
        <fullName evidence="2">Uncharacterized protein</fullName>
    </submittedName>
</protein>
<proteinExistence type="predicted"/>
<sequence length="111" mass="12531">MACFSAACFSLAPSASGRPRRPRQARPTRRSPAAPAAPRLASQARPAPSACHIRGRQEGSAKPEATRSGRNLYVRTDASQPHLMEPLTWCQTPCYHAKGRRHWRRRFQRWL</sequence>
<feature type="region of interest" description="Disordered" evidence="1">
    <location>
        <begin position="13"/>
        <end position="77"/>
    </location>
</feature>
<organism evidence="2 3">
    <name type="scientific">Persicimonas caeni</name>
    <dbReference type="NCBI Taxonomy" id="2292766"/>
    <lineage>
        <taxon>Bacteria</taxon>
        <taxon>Deltaproteobacteria</taxon>
        <taxon>Bradymonadales</taxon>
        <taxon>Bradymonadaceae</taxon>
        <taxon>Persicimonas</taxon>
    </lineage>
</organism>
<feature type="compositionally biased region" description="Basic and acidic residues" evidence="1">
    <location>
        <begin position="55"/>
        <end position="67"/>
    </location>
</feature>
<dbReference type="EMBL" id="CP041186">
    <property type="protein sequence ID" value="QDG53101.1"/>
    <property type="molecule type" value="Genomic_DNA"/>
</dbReference>
<feature type="compositionally biased region" description="Basic residues" evidence="1">
    <location>
        <begin position="18"/>
        <end position="29"/>
    </location>
</feature>
<keyword evidence="3" id="KW-1185">Reference proteome</keyword>
<evidence type="ECO:0000313" key="3">
    <source>
        <dbReference type="Proteomes" id="UP000315995"/>
    </source>
</evidence>
<feature type="compositionally biased region" description="Low complexity" evidence="1">
    <location>
        <begin position="30"/>
        <end position="50"/>
    </location>
</feature>
<name>A0A4Y6PXQ5_PERCE</name>
<dbReference type="AlphaFoldDB" id="A0A4Y6PXQ5"/>
<reference evidence="2 3" key="1">
    <citation type="submission" date="2019-06" db="EMBL/GenBank/DDBJ databases">
        <title>Persicimonas caeni gen. nov., sp. nov., a predatory bacterium isolated from solar saltern.</title>
        <authorList>
            <person name="Wang S."/>
        </authorList>
    </citation>
    <scope>NUCLEOTIDE SEQUENCE [LARGE SCALE GENOMIC DNA]</scope>
    <source>
        <strain evidence="2 3">YN101</strain>
    </source>
</reference>
<evidence type="ECO:0000313" key="2">
    <source>
        <dbReference type="EMBL" id="QDG53101.1"/>
    </source>
</evidence>